<dbReference type="AlphaFoldDB" id="A0AA35CP16"/>
<dbReference type="PROSITE" id="PS50110">
    <property type="entry name" value="RESPONSE_REGULATORY"/>
    <property type="match status" value="1"/>
</dbReference>
<dbReference type="EMBL" id="AP025628">
    <property type="protein sequence ID" value="BDG60955.1"/>
    <property type="molecule type" value="Genomic_DNA"/>
</dbReference>
<keyword evidence="5 10" id="KW-0805">Transcription regulation</keyword>
<gene>
    <name evidence="13" type="ORF">caldi_20450</name>
</gene>
<organism evidence="13 14">
    <name type="scientific">Caldinitratiruptor microaerophilus</name>
    <dbReference type="NCBI Taxonomy" id="671077"/>
    <lineage>
        <taxon>Bacteria</taxon>
        <taxon>Bacillati</taxon>
        <taxon>Bacillota</taxon>
        <taxon>Clostridia</taxon>
        <taxon>Eubacteriales</taxon>
        <taxon>Symbiobacteriaceae</taxon>
        <taxon>Caldinitratiruptor</taxon>
    </lineage>
</organism>
<dbReference type="GO" id="GO:0000156">
    <property type="term" value="F:phosphorelay response regulator activity"/>
    <property type="evidence" value="ECO:0007669"/>
    <property type="project" value="TreeGrafter"/>
</dbReference>
<evidence type="ECO:0000256" key="9">
    <source>
        <dbReference type="ARBA" id="ARBA00024867"/>
    </source>
</evidence>
<protein>
    <recommendedName>
        <fullName evidence="10">Transcriptional regulatory protein</fullName>
    </recommendedName>
</protein>
<dbReference type="InterPro" id="IPR011006">
    <property type="entry name" value="CheY-like_superfamily"/>
</dbReference>
<dbReference type="Pfam" id="PF00072">
    <property type="entry name" value="Response_reg"/>
    <property type="match status" value="1"/>
</dbReference>
<evidence type="ECO:0000256" key="8">
    <source>
        <dbReference type="ARBA" id="ARBA00023163"/>
    </source>
</evidence>
<keyword evidence="2 10" id="KW-0963">Cytoplasm</keyword>
<keyword evidence="7 10" id="KW-0010">Activator</keyword>
<evidence type="ECO:0000259" key="12">
    <source>
        <dbReference type="PROSITE" id="PS50110"/>
    </source>
</evidence>
<dbReference type="Pfam" id="PF20714">
    <property type="entry name" value="HTH_64"/>
    <property type="match status" value="1"/>
</dbReference>
<evidence type="ECO:0000256" key="2">
    <source>
        <dbReference type="ARBA" id="ARBA00022490"/>
    </source>
</evidence>
<dbReference type="RefSeq" id="WP_264841638.1">
    <property type="nucleotide sequence ID" value="NZ_AP025628.1"/>
</dbReference>
<evidence type="ECO:0000313" key="14">
    <source>
        <dbReference type="Proteomes" id="UP001163687"/>
    </source>
</evidence>
<dbReference type="InterPro" id="IPR051271">
    <property type="entry name" value="2C-system_Tx_regulators"/>
</dbReference>
<evidence type="ECO:0000256" key="7">
    <source>
        <dbReference type="ARBA" id="ARBA00023159"/>
    </source>
</evidence>
<keyword evidence="8 10" id="KW-0804">Transcription</keyword>
<evidence type="ECO:0000256" key="6">
    <source>
        <dbReference type="ARBA" id="ARBA00023125"/>
    </source>
</evidence>
<proteinExistence type="predicted"/>
<evidence type="ECO:0000256" key="11">
    <source>
        <dbReference type="PROSITE-ProRule" id="PRU00169"/>
    </source>
</evidence>
<evidence type="ECO:0000256" key="10">
    <source>
        <dbReference type="PIRNR" id="PIRNR006171"/>
    </source>
</evidence>
<evidence type="ECO:0000256" key="3">
    <source>
        <dbReference type="ARBA" id="ARBA00022553"/>
    </source>
</evidence>
<comment type="subcellular location">
    <subcellularLocation>
        <location evidence="1 10">Cytoplasm</location>
    </subcellularLocation>
</comment>
<accession>A0AA35CP16</accession>
<dbReference type="PANTHER" id="PTHR45526:SF1">
    <property type="entry name" value="TRANSCRIPTIONAL REGULATORY PROTEIN DCUR-RELATED"/>
    <property type="match status" value="1"/>
</dbReference>
<dbReference type="SUPFAM" id="SSF52172">
    <property type="entry name" value="CheY-like"/>
    <property type="match status" value="1"/>
</dbReference>
<dbReference type="PIRSF" id="PIRSF006171">
    <property type="entry name" value="RR_citrat_malat"/>
    <property type="match status" value="1"/>
</dbReference>
<dbReference type="PANTHER" id="PTHR45526">
    <property type="entry name" value="TRANSCRIPTIONAL REGULATORY PROTEIN DPIA"/>
    <property type="match status" value="1"/>
</dbReference>
<dbReference type="CDD" id="cd19925">
    <property type="entry name" value="REC_citrate_TCS"/>
    <property type="match status" value="1"/>
</dbReference>
<reference evidence="13" key="1">
    <citation type="submission" date="2022-03" db="EMBL/GenBank/DDBJ databases">
        <title>Complete genome sequence of Caldinitratiruptor microaerophilus.</title>
        <authorList>
            <person name="Mukaiyama R."/>
            <person name="Nishiyama T."/>
            <person name="Ueda K."/>
        </authorList>
    </citation>
    <scope>NUCLEOTIDE SEQUENCE</scope>
    <source>
        <strain evidence="13">JCM 16183</strain>
    </source>
</reference>
<evidence type="ECO:0000256" key="1">
    <source>
        <dbReference type="ARBA" id="ARBA00004496"/>
    </source>
</evidence>
<dbReference type="GO" id="GO:0005737">
    <property type="term" value="C:cytoplasm"/>
    <property type="evidence" value="ECO:0007669"/>
    <property type="project" value="UniProtKB-SubCell"/>
</dbReference>
<keyword evidence="3 11" id="KW-0597">Phosphoprotein</keyword>
<dbReference type="InterPro" id="IPR048714">
    <property type="entry name" value="DpiA-like_HTH"/>
</dbReference>
<dbReference type="InterPro" id="IPR036390">
    <property type="entry name" value="WH_DNA-bd_sf"/>
</dbReference>
<sequence>MIRVLVVDDDFMVAQIHARHVGRVEGFQVVGTARSGREALDQVEALKPDLVILDLYLPDISGQEVLRRIRALGLGTDVIVISAAREAAEVQQAVRAGVVDYLLKPFRMERLHEALQRYRSYRSEMPREGEVEQAAIDRLYALVGRREGMSSLPKGIDPLTLERIEAALRAAGEAVGVETVAAAAGVSRSTAQRYLRYLAGAGRVEVSPVYGTVGRPERSYRWIGPKA</sequence>
<dbReference type="GO" id="GO:0003700">
    <property type="term" value="F:DNA-binding transcription factor activity"/>
    <property type="evidence" value="ECO:0007669"/>
    <property type="project" value="InterPro"/>
</dbReference>
<dbReference type="Proteomes" id="UP001163687">
    <property type="component" value="Chromosome"/>
</dbReference>
<dbReference type="GO" id="GO:0003677">
    <property type="term" value="F:DNA binding"/>
    <property type="evidence" value="ECO:0007669"/>
    <property type="project" value="UniProtKB-KW"/>
</dbReference>
<dbReference type="Gene3D" id="3.40.50.2300">
    <property type="match status" value="1"/>
</dbReference>
<dbReference type="SUPFAM" id="SSF46785">
    <property type="entry name" value="Winged helix' DNA-binding domain"/>
    <property type="match status" value="1"/>
</dbReference>
<dbReference type="KEGG" id="cmic:caldi_20450"/>
<feature type="modified residue" description="4-aspartylphosphate" evidence="11">
    <location>
        <position position="54"/>
    </location>
</feature>
<feature type="domain" description="Response regulatory" evidence="12">
    <location>
        <begin position="3"/>
        <end position="119"/>
    </location>
</feature>
<keyword evidence="4 10" id="KW-0902">Two-component regulatory system</keyword>
<keyword evidence="14" id="KW-1185">Reference proteome</keyword>
<dbReference type="InterPro" id="IPR001789">
    <property type="entry name" value="Sig_transdc_resp-reg_receiver"/>
</dbReference>
<evidence type="ECO:0000256" key="5">
    <source>
        <dbReference type="ARBA" id="ARBA00023015"/>
    </source>
</evidence>
<name>A0AA35CP16_9FIRM</name>
<evidence type="ECO:0000256" key="4">
    <source>
        <dbReference type="ARBA" id="ARBA00023012"/>
    </source>
</evidence>
<dbReference type="InterPro" id="IPR024187">
    <property type="entry name" value="Sig_transdc_resp-reg_cit/mal"/>
</dbReference>
<keyword evidence="6 10" id="KW-0238">DNA-binding</keyword>
<evidence type="ECO:0000313" key="13">
    <source>
        <dbReference type="EMBL" id="BDG60955.1"/>
    </source>
</evidence>
<dbReference type="SMART" id="SM00448">
    <property type="entry name" value="REC"/>
    <property type="match status" value="1"/>
</dbReference>
<comment type="function">
    <text evidence="9">May play the central regulatory role in sporulation. It may be an element of the effector pathway responsible for the activation of sporulation genes in response to nutritional stress. Spo0A may act in concert with spo0H (a sigma factor) to control the expression of some genes that are critical to the sporulation process.</text>
</comment>